<comment type="caution">
    <text evidence="2">The sequence shown here is derived from an EMBL/GenBank/DDBJ whole genome shotgun (WGS) entry which is preliminary data.</text>
</comment>
<accession>A0ABU3BAS9</accession>
<organism evidence="2 3">
    <name type="scientific">Spectribacter acetivorans</name>
    <dbReference type="NCBI Taxonomy" id="3075603"/>
    <lineage>
        <taxon>Bacteria</taxon>
        <taxon>Pseudomonadati</taxon>
        <taxon>Pseudomonadota</taxon>
        <taxon>Gammaproteobacteria</taxon>
        <taxon>Salinisphaerales</taxon>
        <taxon>Salinisphaeraceae</taxon>
        <taxon>Spectribacter</taxon>
    </lineage>
</organism>
<evidence type="ECO:0000313" key="3">
    <source>
        <dbReference type="Proteomes" id="UP001259982"/>
    </source>
</evidence>
<dbReference type="InterPro" id="IPR036653">
    <property type="entry name" value="CinA-like_C"/>
</dbReference>
<dbReference type="InterPro" id="IPR008136">
    <property type="entry name" value="CinA_C"/>
</dbReference>
<dbReference type="SUPFAM" id="SSF142433">
    <property type="entry name" value="CinA-like"/>
    <property type="match status" value="1"/>
</dbReference>
<evidence type="ECO:0000259" key="1">
    <source>
        <dbReference type="Pfam" id="PF02464"/>
    </source>
</evidence>
<dbReference type="RefSeq" id="WP_311660082.1">
    <property type="nucleotide sequence ID" value="NZ_JAVRHY010000016.1"/>
</dbReference>
<dbReference type="Proteomes" id="UP001259982">
    <property type="component" value="Unassembled WGS sequence"/>
</dbReference>
<dbReference type="Gene3D" id="3.90.950.20">
    <property type="entry name" value="CinA-like"/>
    <property type="match status" value="1"/>
</dbReference>
<reference evidence="2 3" key="1">
    <citation type="submission" date="2023-09" db="EMBL/GenBank/DDBJ databases">
        <authorList>
            <person name="Rey-Velasco X."/>
        </authorList>
    </citation>
    <scope>NUCLEOTIDE SEQUENCE [LARGE SCALE GENOMIC DNA]</scope>
    <source>
        <strain evidence="2 3">P385</strain>
    </source>
</reference>
<protein>
    <submittedName>
        <fullName evidence="2">CinA family protein</fullName>
    </submittedName>
</protein>
<gene>
    <name evidence="2" type="ORF">RM531_13910</name>
</gene>
<proteinExistence type="predicted"/>
<feature type="domain" description="CinA C-terminal" evidence="1">
    <location>
        <begin position="11"/>
        <end position="159"/>
    </location>
</feature>
<dbReference type="NCBIfam" id="TIGR00199">
    <property type="entry name" value="PncC_domain"/>
    <property type="match status" value="1"/>
</dbReference>
<name>A0ABU3BAS9_9GAMM</name>
<dbReference type="Pfam" id="PF02464">
    <property type="entry name" value="CinA"/>
    <property type="match status" value="1"/>
</dbReference>
<evidence type="ECO:0000313" key="2">
    <source>
        <dbReference type="EMBL" id="MDT0619570.1"/>
    </source>
</evidence>
<sequence length="165" mass="16233">MSDTAFEARVAALAARLGAASQRLATAESCTGGWVAKVCTDRAGSSGWFEAGVVAYSNAAKQSLLGVPGDLIVEHGAVSRAVAEAMARGALAATGAQWSVALTGVAGPGGGTPDKPVGTVWIAWGLPDGGVDAVCSVFAGDRDAVRAASVAAALEGLLARVPAGR</sequence>
<keyword evidence="3" id="KW-1185">Reference proteome</keyword>
<dbReference type="EMBL" id="JAVRHY010000016">
    <property type="protein sequence ID" value="MDT0619570.1"/>
    <property type="molecule type" value="Genomic_DNA"/>
</dbReference>